<dbReference type="GO" id="GO:0000932">
    <property type="term" value="C:P-body"/>
    <property type="evidence" value="ECO:0007669"/>
    <property type="project" value="UniProtKB-SubCell"/>
</dbReference>
<dbReference type="OrthoDB" id="21128at2759"/>
<feature type="region of interest" description="Disordered" evidence="10">
    <location>
        <begin position="882"/>
        <end position="972"/>
    </location>
</feature>
<comment type="similarity">
    <text evidence="2">Belongs to the WD repeat EDC4 family.</text>
</comment>
<accession>A0A1S2XAL7</accession>
<feature type="domain" description="Enhancer of mRNA-decapping protein 4 WD40 repeat region" evidence="11">
    <location>
        <begin position="237"/>
        <end position="549"/>
    </location>
</feature>
<dbReference type="InterPro" id="IPR001680">
    <property type="entry name" value="WD40_rpt"/>
</dbReference>
<proteinExistence type="inferred from homology"/>
<feature type="region of interest" description="Disordered" evidence="10">
    <location>
        <begin position="669"/>
        <end position="739"/>
    </location>
</feature>
<dbReference type="KEGG" id="cam:101501624"/>
<reference evidence="14" key="2">
    <citation type="submission" date="2025-08" db="UniProtKB">
        <authorList>
            <consortium name="RefSeq"/>
        </authorList>
    </citation>
    <scope>IDENTIFICATION</scope>
    <source>
        <tissue evidence="14">Etiolated seedlings</tissue>
    </source>
</reference>
<evidence type="ECO:0000256" key="6">
    <source>
        <dbReference type="ARBA" id="ARBA00022664"/>
    </source>
</evidence>
<dbReference type="PaxDb" id="3827-XP_004486382.1"/>
<reference evidence="13" key="1">
    <citation type="journal article" date="2013" name="Nat. Biotechnol.">
        <title>Draft genome sequence of chickpea (Cicer arietinum) provides a resource for trait improvement.</title>
        <authorList>
            <person name="Varshney R.K."/>
            <person name="Song C."/>
            <person name="Saxena R.K."/>
            <person name="Azam S."/>
            <person name="Yu S."/>
            <person name="Sharpe A.G."/>
            <person name="Cannon S."/>
            <person name="Baek J."/>
            <person name="Rosen B.D."/>
            <person name="Tar'an B."/>
            <person name="Millan T."/>
            <person name="Zhang X."/>
            <person name="Ramsay L.D."/>
            <person name="Iwata A."/>
            <person name="Wang Y."/>
            <person name="Nelson W."/>
            <person name="Farmer A.D."/>
            <person name="Gaur P.M."/>
            <person name="Soderlund C."/>
            <person name="Penmetsa R.V."/>
            <person name="Xu C."/>
            <person name="Bharti A.K."/>
            <person name="He W."/>
            <person name="Winter P."/>
            <person name="Zhao S."/>
            <person name="Hane J.K."/>
            <person name="Carrasquilla-Garcia N."/>
            <person name="Condie J.A."/>
            <person name="Upadhyaya H.D."/>
            <person name="Luo M.C."/>
            <person name="Thudi M."/>
            <person name="Gowda C.L."/>
            <person name="Singh N.P."/>
            <person name="Lichtenzveig J."/>
            <person name="Gali K.K."/>
            <person name="Rubio J."/>
            <person name="Nadarajan N."/>
            <person name="Dolezel J."/>
            <person name="Bansal K.C."/>
            <person name="Xu X."/>
            <person name="Edwards D."/>
            <person name="Zhang G."/>
            <person name="Kahl G."/>
            <person name="Gil J."/>
            <person name="Singh K.B."/>
            <person name="Datta S.K."/>
            <person name="Jackson S.A."/>
            <person name="Wang J."/>
            <person name="Cook D.R."/>
        </authorList>
    </citation>
    <scope>NUCLEOTIDE SEQUENCE [LARGE SCALE GENOMIC DNA]</scope>
    <source>
        <strain evidence="13">cv. CDC Frontier</strain>
    </source>
</reference>
<dbReference type="SMART" id="SM00320">
    <property type="entry name" value="WD40"/>
    <property type="match status" value="3"/>
</dbReference>
<evidence type="ECO:0000256" key="1">
    <source>
        <dbReference type="ARBA" id="ARBA00004201"/>
    </source>
</evidence>
<protein>
    <submittedName>
        <fullName evidence="14">Enhancer of mRNA-decapping protein 4-like</fullName>
    </submittedName>
</protein>
<dbReference type="SUPFAM" id="SSF50978">
    <property type="entry name" value="WD40 repeat-like"/>
    <property type="match status" value="1"/>
</dbReference>
<evidence type="ECO:0000259" key="12">
    <source>
        <dbReference type="Pfam" id="PF21289"/>
    </source>
</evidence>
<dbReference type="InterPro" id="IPR049404">
    <property type="entry name" value="EDC4_C"/>
</dbReference>
<feature type="compositionally biased region" description="Pro residues" evidence="10">
    <location>
        <begin position="57"/>
        <end position="76"/>
    </location>
</feature>
<feature type="compositionally biased region" description="Polar residues" evidence="10">
    <location>
        <begin position="715"/>
        <end position="737"/>
    </location>
</feature>
<comment type="subcellular location">
    <subcellularLocation>
        <location evidence="1">Cytoplasm</location>
        <location evidence="1">P-body</location>
    </subcellularLocation>
</comment>
<dbReference type="GeneID" id="101501624"/>
<keyword evidence="6" id="KW-0507">mRNA processing</keyword>
<feature type="region of interest" description="Disordered" evidence="10">
    <location>
        <begin position="183"/>
        <end position="210"/>
    </location>
</feature>
<dbReference type="GO" id="GO:0006397">
    <property type="term" value="P:mRNA processing"/>
    <property type="evidence" value="ECO:0007669"/>
    <property type="project" value="UniProtKB-KW"/>
</dbReference>
<feature type="compositionally biased region" description="Polar residues" evidence="10">
    <location>
        <begin position="941"/>
        <end position="971"/>
    </location>
</feature>
<name>A0A1S2XAL7_CICAR</name>
<keyword evidence="7" id="KW-0677">Repeat</keyword>
<sequence length="1397" mass="152248">MASSSGNNPNQQQQQFDLQKLIKGTTTTTQTQTNLNPLPPLSSNLNSSPSFPSPSLSTPPPSSFPTPSSSYPPPTGTYPYHHHIQHHPHYLPFPNLHHQQNQEHPLILHHHPQMHAPQRPIFQPSPSSSSSPISPSSPNPNTTSGARLMAMLNPPSNQESMTMTMYSPSSSTSAVSEFSVSAANPAGSSPVNMASPQSTPTRMMSSKVPKGRHLKGEHVVYDIDVKLPGEMQPQLEVTPITKYASDPGLVLGRQIAVNRSYICYGLKLGAIRVLNINTALRYLLRGHTQRVSDMAFFAEDVHLLASASTDGRIFIWKINEGPDEEDKPQITGKVILAIQILGESESVHPRICWHPHKQEILIVAIGNCILKIDTMKAGKGKTFSAEEPLQCAIDKLIDGVNLIGKHDDNITELSMCQWMKSRLASASADGTVKIWEERKATPLAVLRPHDGKPVNSVTFLTAPHRPDHIVLVTAGPLNQEVKIWVSGYEEGWLLPSDSESWICVQTLDITSSSEANPEDTFFNQVVALPRAGLVLLANAKKNTIYAVHIEYGPNPTATRMDYISEFAVTMPILSLIGTSDSLPDGDHLVQIYCVQTQAIQQYGLNLSQCLPPPLDNVELDKTEPIVSRAFDAWDGSTDVETGNMPQAHLTNNESLVNLAASDIRGLPEASVSDTETKPNDLSSHDGLEHVHAAPPPLPPSPRLSRKLSGSKSSSNILETTSTSAADHSNEPTNLDSSAEQRIESEKDIMADAPTSSDNLQENDKVLQDGVSVISNTPTIFKHPTHLVTPSEIFSKATLSSANSHTSQGMDVQGVAGHSDAEKLEVVEVKVVGDTGSNQENTEYDRDRGPHTDVAEKKEKLFYSQASGLGIQMARDTYNIEGVPQADNTNTIDAPDKIRTSIDGEVQDTNKEAPANIKESEAVAATLQTPAPSAKGKRQKGKVSQVSGTSSASPSPFNSTDSANDQGRNSGGLSMEAALPQLSNMHEMLGQLLSMQKEMQKQMNVMVSVPVTKEGKRLEGSLGRSIEKVVKANNDALWARIQEENAKQEKLERDHVQQITNLISNYINKDMTSLLEKIIKKEVSSIGTTITRSISQNIEKAVSTAMTESFQKGVGEKALNQLEKLVSSKLEATVARQIQAHFQTSGKQVLQEALRTSVETTLVPAFEKSCKGMFEQIDVTFQNGFLKHTTAIQQQYDSTHSPLAMTLRETINSASSITQTLSGQLADGQRKLMEMVANSKVAVDPFVTQINNGLHEMTEDPTKELSRLISEGKFEEAFTGALHRSDVSIVSWLCSQVDLTGILTIVPLPLSQGVLLSLLQQLSCDINTETPRKLAWMTDVAAAINPADTRIAAHVRPILDQVYRTLDHHRNLPTTSPSEVSTIRLLMHVINSVLLSCK</sequence>
<feature type="compositionally biased region" description="Polar residues" evidence="10">
    <location>
        <begin position="1"/>
        <end position="10"/>
    </location>
</feature>
<feature type="domain" description="Enhancer of mRNA-decapping protein 4 C-terminal" evidence="12">
    <location>
        <begin position="1265"/>
        <end position="1371"/>
    </location>
</feature>
<dbReference type="InterPro" id="IPR045152">
    <property type="entry name" value="EDC4-like"/>
</dbReference>
<dbReference type="FunFam" id="2.130.10.10:FF:000232">
    <property type="entry name" value="enhancer of mRNA-decapping protein 4"/>
    <property type="match status" value="1"/>
</dbReference>
<dbReference type="InterPro" id="IPR044938">
    <property type="entry name" value="EDC4_C_sf"/>
</dbReference>
<dbReference type="Pfam" id="PF16529">
    <property type="entry name" value="Ge1_WD40"/>
    <property type="match status" value="1"/>
</dbReference>
<dbReference type="eggNOG" id="KOG1916">
    <property type="taxonomic scope" value="Eukaryota"/>
</dbReference>
<dbReference type="PROSITE" id="PS50294">
    <property type="entry name" value="WD_REPEATS_REGION"/>
    <property type="match status" value="1"/>
</dbReference>
<dbReference type="PANTHER" id="PTHR15598:SF7">
    <property type="entry name" value="ENHANCER OF MRNA-DECAPPING-LIKE PROTEIN"/>
    <property type="match status" value="1"/>
</dbReference>
<keyword evidence="3" id="KW-0963">Cytoplasm</keyword>
<dbReference type="Proteomes" id="UP000087171">
    <property type="component" value="Chromosome Ca1"/>
</dbReference>
<dbReference type="GO" id="GO:0031087">
    <property type="term" value="P:deadenylation-independent decapping of nuclear-transcribed mRNA"/>
    <property type="evidence" value="ECO:0007669"/>
    <property type="project" value="InterPro"/>
</dbReference>
<evidence type="ECO:0000256" key="5">
    <source>
        <dbReference type="ARBA" id="ARBA00022574"/>
    </source>
</evidence>
<dbReference type="Gene3D" id="1.10.220.100">
    <property type="entry name" value="conserved c-terminal region of ge- 1"/>
    <property type="match status" value="1"/>
</dbReference>
<dbReference type="FunFam" id="1.10.220.100:FF:000001">
    <property type="entry name" value="Enhancer of mRNA-decapping protein 4"/>
    <property type="match status" value="1"/>
</dbReference>
<dbReference type="STRING" id="3827.A0A1S2XAL7"/>
<evidence type="ECO:0000256" key="7">
    <source>
        <dbReference type="ARBA" id="ARBA00022737"/>
    </source>
</evidence>
<feature type="region of interest" description="Disordered" evidence="10">
    <location>
        <begin position="116"/>
        <end position="168"/>
    </location>
</feature>
<keyword evidence="13" id="KW-1185">Reference proteome</keyword>
<evidence type="ECO:0000259" key="11">
    <source>
        <dbReference type="Pfam" id="PF16529"/>
    </source>
</evidence>
<dbReference type="InterPro" id="IPR032401">
    <property type="entry name" value="EDC4_WD40"/>
</dbReference>
<evidence type="ECO:0000256" key="3">
    <source>
        <dbReference type="ARBA" id="ARBA00022490"/>
    </source>
</evidence>
<evidence type="ECO:0000256" key="10">
    <source>
        <dbReference type="SAM" id="MobiDB-lite"/>
    </source>
</evidence>
<feature type="compositionally biased region" description="Polar residues" evidence="10">
    <location>
        <begin position="186"/>
        <end position="204"/>
    </location>
</feature>
<dbReference type="RefSeq" id="XP_004486382.1">
    <property type="nucleotide sequence ID" value="XM_004486325.3"/>
</dbReference>
<keyword evidence="4" id="KW-0597">Phosphoprotein</keyword>
<feature type="region of interest" description="Disordered" evidence="10">
    <location>
        <begin position="1"/>
        <end position="96"/>
    </location>
</feature>
<dbReference type="InterPro" id="IPR015943">
    <property type="entry name" value="WD40/YVTN_repeat-like_dom_sf"/>
</dbReference>
<evidence type="ECO:0000256" key="8">
    <source>
        <dbReference type="ARBA" id="ARBA00023054"/>
    </source>
</evidence>
<evidence type="ECO:0000313" key="13">
    <source>
        <dbReference type="Proteomes" id="UP000087171"/>
    </source>
</evidence>
<feature type="compositionally biased region" description="Low complexity" evidence="10">
    <location>
        <begin position="124"/>
        <end position="144"/>
    </location>
</feature>
<dbReference type="PANTHER" id="PTHR15598">
    <property type="entry name" value="ENHANCER OF MRNA-DECAPPING PROTEIN 4"/>
    <property type="match status" value="1"/>
</dbReference>
<keyword evidence="8" id="KW-0175">Coiled coil</keyword>
<evidence type="ECO:0000256" key="9">
    <source>
        <dbReference type="PROSITE-ProRule" id="PRU00221"/>
    </source>
</evidence>
<evidence type="ECO:0000256" key="2">
    <source>
        <dbReference type="ARBA" id="ARBA00009639"/>
    </source>
</evidence>
<feature type="compositionally biased region" description="Low complexity" evidence="10">
    <location>
        <begin position="24"/>
        <end position="56"/>
    </location>
</feature>
<dbReference type="InterPro" id="IPR036322">
    <property type="entry name" value="WD40_repeat_dom_sf"/>
</dbReference>
<evidence type="ECO:0000256" key="4">
    <source>
        <dbReference type="ARBA" id="ARBA00022553"/>
    </source>
</evidence>
<evidence type="ECO:0000313" key="14">
    <source>
        <dbReference type="RefSeq" id="XP_004486382.1"/>
    </source>
</evidence>
<feature type="compositionally biased region" description="Basic residues" evidence="10">
    <location>
        <begin position="80"/>
        <end position="89"/>
    </location>
</feature>
<dbReference type="PROSITE" id="PS50082">
    <property type="entry name" value="WD_REPEATS_2"/>
    <property type="match status" value="2"/>
</dbReference>
<dbReference type="Gene3D" id="2.130.10.10">
    <property type="entry name" value="YVTN repeat-like/Quinoprotein amine dehydrogenase"/>
    <property type="match status" value="1"/>
</dbReference>
<keyword evidence="5 9" id="KW-0853">WD repeat</keyword>
<feature type="repeat" description="WD" evidence="9">
    <location>
        <begin position="403"/>
        <end position="445"/>
    </location>
</feature>
<gene>
    <name evidence="14" type="primary">LOC101501624</name>
</gene>
<feature type="compositionally biased region" description="Basic and acidic residues" evidence="10">
    <location>
        <begin position="674"/>
        <end position="691"/>
    </location>
</feature>
<dbReference type="Pfam" id="PF21289">
    <property type="entry name" value="EDC4_C"/>
    <property type="match status" value="1"/>
</dbReference>
<organism evidence="13 14">
    <name type="scientific">Cicer arietinum</name>
    <name type="common">Chickpea</name>
    <name type="synonym">Garbanzo</name>
    <dbReference type="NCBI Taxonomy" id="3827"/>
    <lineage>
        <taxon>Eukaryota</taxon>
        <taxon>Viridiplantae</taxon>
        <taxon>Streptophyta</taxon>
        <taxon>Embryophyta</taxon>
        <taxon>Tracheophyta</taxon>
        <taxon>Spermatophyta</taxon>
        <taxon>Magnoliopsida</taxon>
        <taxon>eudicotyledons</taxon>
        <taxon>Gunneridae</taxon>
        <taxon>Pentapetalae</taxon>
        <taxon>rosids</taxon>
        <taxon>fabids</taxon>
        <taxon>Fabales</taxon>
        <taxon>Fabaceae</taxon>
        <taxon>Papilionoideae</taxon>
        <taxon>50 kb inversion clade</taxon>
        <taxon>NPAAA clade</taxon>
        <taxon>Hologalegina</taxon>
        <taxon>IRL clade</taxon>
        <taxon>Cicereae</taxon>
        <taxon>Cicer</taxon>
    </lineage>
</organism>
<feature type="repeat" description="WD" evidence="9">
    <location>
        <begin position="284"/>
        <end position="326"/>
    </location>
</feature>